<dbReference type="NCBIfam" id="TIGR00172">
    <property type="entry name" value="maf"/>
    <property type="match status" value="1"/>
</dbReference>
<dbReference type="PANTHER" id="PTHR43213">
    <property type="entry name" value="BIFUNCTIONAL DTTP/UTP PYROPHOSPHATASE/METHYLTRANSFERASE PROTEIN-RELATED"/>
    <property type="match status" value="1"/>
</dbReference>
<evidence type="ECO:0000256" key="3">
    <source>
        <dbReference type="SAM" id="MobiDB-lite"/>
    </source>
</evidence>
<name>A0A9P4V6A4_9PLEO</name>
<evidence type="ECO:0000313" key="4">
    <source>
        <dbReference type="EMBL" id="KAF2737190.1"/>
    </source>
</evidence>
<keyword evidence="2" id="KW-0378">Hydrolase</keyword>
<dbReference type="InterPro" id="IPR029001">
    <property type="entry name" value="ITPase-like_fam"/>
</dbReference>
<proteinExistence type="inferred from homology"/>
<dbReference type="SUPFAM" id="SSF52972">
    <property type="entry name" value="ITPase-like"/>
    <property type="match status" value="1"/>
</dbReference>
<evidence type="ECO:0000313" key="5">
    <source>
        <dbReference type="Proteomes" id="UP000799444"/>
    </source>
</evidence>
<dbReference type="AlphaFoldDB" id="A0A9P4V6A4"/>
<sequence length="279" mass="30903">MSTLTPLDPPPSYEDAQRPPQGSNQTGPLASPRGPPPIGRPRPPFPLQLPALLSLRGKRVILASKSPRRRELLAQIGLVNLEIRPSTFAEDLPKTLSPFEYVLQTATEKILDVYRKEIDNEEKGEPALIIAADTIVVSHNGSILEKPKSEADHVGMLSMLRDEGMHKVYTAVAMMRPLESAKDPGYALETHVEETAVKFDRRVTDDLILSYVKTRDGADKAGGYGIQTAGAILIEKIEGSYDNVVGLPLCRTLQLIEKIMRPEEELEDEFERSDDEDLI</sequence>
<protein>
    <submittedName>
        <fullName evidence="4">Maf-domain-containing protein</fullName>
    </submittedName>
</protein>
<dbReference type="Gene3D" id="3.90.950.10">
    <property type="match status" value="1"/>
</dbReference>
<dbReference type="InterPro" id="IPR003697">
    <property type="entry name" value="Maf-like"/>
</dbReference>
<dbReference type="GO" id="GO:0047429">
    <property type="term" value="F:nucleoside triphosphate diphosphatase activity"/>
    <property type="evidence" value="ECO:0007669"/>
    <property type="project" value="InterPro"/>
</dbReference>
<reference evidence="4" key="1">
    <citation type="journal article" date="2020" name="Stud. Mycol.">
        <title>101 Dothideomycetes genomes: a test case for predicting lifestyles and emergence of pathogens.</title>
        <authorList>
            <person name="Haridas S."/>
            <person name="Albert R."/>
            <person name="Binder M."/>
            <person name="Bloem J."/>
            <person name="Labutti K."/>
            <person name="Salamov A."/>
            <person name="Andreopoulos B."/>
            <person name="Baker S."/>
            <person name="Barry K."/>
            <person name="Bills G."/>
            <person name="Bluhm B."/>
            <person name="Cannon C."/>
            <person name="Castanera R."/>
            <person name="Culley D."/>
            <person name="Daum C."/>
            <person name="Ezra D."/>
            <person name="Gonzalez J."/>
            <person name="Henrissat B."/>
            <person name="Kuo A."/>
            <person name="Liang C."/>
            <person name="Lipzen A."/>
            <person name="Lutzoni F."/>
            <person name="Magnuson J."/>
            <person name="Mondo S."/>
            <person name="Nolan M."/>
            <person name="Ohm R."/>
            <person name="Pangilinan J."/>
            <person name="Park H.-J."/>
            <person name="Ramirez L."/>
            <person name="Alfaro M."/>
            <person name="Sun H."/>
            <person name="Tritt A."/>
            <person name="Yoshinaga Y."/>
            <person name="Zwiers L.-H."/>
            <person name="Turgeon B."/>
            <person name="Goodwin S."/>
            <person name="Spatafora J."/>
            <person name="Crous P."/>
            <person name="Grigoriev I."/>
        </authorList>
    </citation>
    <scope>NUCLEOTIDE SEQUENCE</scope>
    <source>
        <strain evidence="4">CBS 125425</strain>
    </source>
</reference>
<comment type="cofactor">
    <cofactor evidence="1">
        <name>a divalent metal cation</name>
        <dbReference type="ChEBI" id="CHEBI:60240"/>
    </cofactor>
</comment>
<gene>
    <name evidence="4" type="ORF">EJ04DRAFT_510539</name>
</gene>
<comment type="caution">
    <text evidence="4">The sequence shown here is derived from an EMBL/GenBank/DDBJ whole genome shotgun (WGS) entry which is preliminary data.</text>
</comment>
<evidence type="ECO:0000256" key="2">
    <source>
        <dbReference type="ARBA" id="ARBA00022801"/>
    </source>
</evidence>
<evidence type="ECO:0000256" key="1">
    <source>
        <dbReference type="ARBA" id="ARBA00001968"/>
    </source>
</evidence>
<accession>A0A9P4V6A4</accession>
<dbReference type="Pfam" id="PF02545">
    <property type="entry name" value="Maf"/>
    <property type="match status" value="1"/>
</dbReference>
<keyword evidence="5" id="KW-1185">Reference proteome</keyword>
<feature type="region of interest" description="Disordered" evidence="3">
    <location>
        <begin position="1"/>
        <end position="45"/>
    </location>
</feature>
<feature type="compositionally biased region" description="Pro residues" evidence="3">
    <location>
        <begin position="33"/>
        <end position="45"/>
    </location>
</feature>
<dbReference type="EMBL" id="ML996118">
    <property type="protein sequence ID" value="KAF2737190.1"/>
    <property type="molecule type" value="Genomic_DNA"/>
</dbReference>
<dbReference type="OrthoDB" id="10267058at2759"/>
<organism evidence="4 5">
    <name type="scientific">Polyplosphaeria fusca</name>
    <dbReference type="NCBI Taxonomy" id="682080"/>
    <lineage>
        <taxon>Eukaryota</taxon>
        <taxon>Fungi</taxon>
        <taxon>Dikarya</taxon>
        <taxon>Ascomycota</taxon>
        <taxon>Pezizomycotina</taxon>
        <taxon>Dothideomycetes</taxon>
        <taxon>Pleosporomycetidae</taxon>
        <taxon>Pleosporales</taxon>
        <taxon>Tetraplosphaeriaceae</taxon>
        <taxon>Polyplosphaeria</taxon>
    </lineage>
</organism>
<dbReference type="HAMAP" id="MF_00528">
    <property type="entry name" value="Maf"/>
    <property type="match status" value="1"/>
</dbReference>
<dbReference type="CDD" id="cd00555">
    <property type="entry name" value="Maf"/>
    <property type="match status" value="1"/>
</dbReference>
<dbReference type="Proteomes" id="UP000799444">
    <property type="component" value="Unassembled WGS sequence"/>
</dbReference>
<dbReference type="PANTHER" id="PTHR43213:SF5">
    <property type="entry name" value="BIFUNCTIONAL DTTP_UTP PYROPHOSPHATASE_METHYLTRANSFERASE PROTEIN-RELATED"/>
    <property type="match status" value="1"/>
</dbReference>